<dbReference type="EMBL" id="JAODUO010000737">
    <property type="protein sequence ID" value="KAK2175328.1"/>
    <property type="molecule type" value="Genomic_DNA"/>
</dbReference>
<protein>
    <submittedName>
        <fullName evidence="2">Uncharacterized protein</fullName>
    </submittedName>
</protein>
<feature type="region of interest" description="Disordered" evidence="1">
    <location>
        <begin position="440"/>
        <end position="584"/>
    </location>
</feature>
<comment type="caution">
    <text evidence="2">The sequence shown here is derived from an EMBL/GenBank/DDBJ whole genome shotgun (WGS) entry which is preliminary data.</text>
</comment>
<evidence type="ECO:0000256" key="1">
    <source>
        <dbReference type="SAM" id="MobiDB-lite"/>
    </source>
</evidence>
<evidence type="ECO:0000313" key="2">
    <source>
        <dbReference type="EMBL" id="KAK2175328.1"/>
    </source>
</evidence>
<feature type="compositionally biased region" description="Basic and acidic residues" evidence="1">
    <location>
        <begin position="547"/>
        <end position="581"/>
    </location>
</feature>
<dbReference type="InterPro" id="IPR024606">
    <property type="entry name" value="KIAA1549"/>
</dbReference>
<evidence type="ECO:0000313" key="3">
    <source>
        <dbReference type="Proteomes" id="UP001209878"/>
    </source>
</evidence>
<organism evidence="2 3">
    <name type="scientific">Ridgeia piscesae</name>
    <name type="common">Tubeworm</name>
    <dbReference type="NCBI Taxonomy" id="27915"/>
    <lineage>
        <taxon>Eukaryota</taxon>
        <taxon>Metazoa</taxon>
        <taxon>Spiralia</taxon>
        <taxon>Lophotrochozoa</taxon>
        <taxon>Annelida</taxon>
        <taxon>Polychaeta</taxon>
        <taxon>Sedentaria</taxon>
        <taxon>Canalipalpata</taxon>
        <taxon>Sabellida</taxon>
        <taxon>Siboglinidae</taxon>
        <taxon>Ridgeia</taxon>
    </lineage>
</organism>
<keyword evidence="3" id="KW-1185">Reference proteome</keyword>
<proteinExistence type="predicted"/>
<dbReference type="Pfam" id="PF12877">
    <property type="entry name" value="KIAA1549"/>
    <property type="match status" value="1"/>
</dbReference>
<sequence length="623" mass="68214">MAGSQTPDATHSQMTSSAVDTQFVSLGDVVTSPTEITSDTQPSGKQATLSFSGHVDVSDSYTVGSRETSPHTPSGLHLQSVRRNAVTFNQSEAFSVSHGEITTPIPAVTPTSSSFIYPSTTAIIPSPTITSDVVAPSIVNATDRQTSEQNGSSSVAVSGMAVFFTTLISASAGHEITHSLPLVPPARWNMSSLRLSTPQPSVLSQSPTTPLFKSDGWYFPATDTASIPYQPSVSSAATRETWNSLSPSASTISPTVQVVSSASATVQPVTDATFNDETTAANSNVETTTTKTIATTLPPTYRPIRNSTTAVPIVKPDVSTRPFRTVMETKLAMLYHAAFERLAQWMRGEWIRRVKRAVSYRNVTVQMVNITRCADKLWQTDLVYYVVRDDNITAADDVVNAMALFNDQEVALMLGHVVAYDVVRPELVAEDEVKRKTYRRLGNGSPELEGMYAEDDGSSPSHRRHRDTHRRADDRGRRGKLTGSLRNRRSMSGSRQRRRIDEAADWVSYESQTSVVTDRTDERKPLARATDKGQKMPRNGRIRHRYKSGDSPEAKGGDDQTLSDSERTPIESYSTDHHTSTKDQIQSYTNITDEGGHIPKETKNTAPMMTIRSLKQLVNSAFS</sequence>
<gene>
    <name evidence="2" type="ORF">NP493_722g02020</name>
</gene>
<dbReference type="PANTHER" id="PTHR21590">
    <property type="entry name" value="SEA DOMAIN-CONTAINING PROTEIN"/>
    <property type="match status" value="1"/>
</dbReference>
<dbReference type="Proteomes" id="UP001209878">
    <property type="component" value="Unassembled WGS sequence"/>
</dbReference>
<feature type="compositionally biased region" description="Basic and acidic residues" evidence="1">
    <location>
        <begin position="518"/>
        <end position="534"/>
    </location>
</feature>
<dbReference type="AlphaFoldDB" id="A0AAD9NNW3"/>
<reference evidence="2" key="1">
    <citation type="journal article" date="2023" name="Mol. Biol. Evol.">
        <title>Third-Generation Sequencing Reveals the Adaptive Role of the Epigenome in Three Deep-Sea Polychaetes.</title>
        <authorList>
            <person name="Perez M."/>
            <person name="Aroh O."/>
            <person name="Sun Y."/>
            <person name="Lan Y."/>
            <person name="Juniper S.K."/>
            <person name="Young C.R."/>
            <person name="Angers B."/>
            <person name="Qian P.Y."/>
        </authorList>
    </citation>
    <scope>NUCLEOTIDE SEQUENCE</scope>
    <source>
        <strain evidence="2">R07B-5</strain>
    </source>
</reference>
<name>A0AAD9NNW3_RIDPI</name>
<dbReference type="PANTHER" id="PTHR21590:SF6">
    <property type="entry name" value="SEA DOMAIN-CONTAINING PROTEIN"/>
    <property type="match status" value="1"/>
</dbReference>
<accession>A0AAD9NNW3</accession>